<feature type="region of interest" description="Disordered" evidence="1">
    <location>
        <begin position="1"/>
        <end position="35"/>
    </location>
</feature>
<keyword evidence="3" id="KW-1185">Reference proteome</keyword>
<name>A0AAV7PWD0_PLEWA</name>
<feature type="region of interest" description="Disordered" evidence="1">
    <location>
        <begin position="56"/>
        <end position="96"/>
    </location>
</feature>
<feature type="compositionally biased region" description="Basic and acidic residues" evidence="1">
    <location>
        <begin position="60"/>
        <end position="70"/>
    </location>
</feature>
<dbReference type="AlphaFoldDB" id="A0AAV7PWD0"/>
<accession>A0AAV7PWD0</accession>
<dbReference type="EMBL" id="JANPWB010000011">
    <property type="protein sequence ID" value="KAJ1132345.1"/>
    <property type="molecule type" value="Genomic_DNA"/>
</dbReference>
<gene>
    <name evidence="2" type="ORF">NDU88_010659</name>
</gene>
<proteinExistence type="predicted"/>
<evidence type="ECO:0000256" key="1">
    <source>
        <dbReference type="SAM" id="MobiDB-lite"/>
    </source>
</evidence>
<organism evidence="2 3">
    <name type="scientific">Pleurodeles waltl</name>
    <name type="common">Iberian ribbed newt</name>
    <dbReference type="NCBI Taxonomy" id="8319"/>
    <lineage>
        <taxon>Eukaryota</taxon>
        <taxon>Metazoa</taxon>
        <taxon>Chordata</taxon>
        <taxon>Craniata</taxon>
        <taxon>Vertebrata</taxon>
        <taxon>Euteleostomi</taxon>
        <taxon>Amphibia</taxon>
        <taxon>Batrachia</taxon>
        <taxon>Caudata</taxon>
        <taxon>Salamandroidea</taxon>
        <taxon>Salamandridae</taxon>
        <taxon>Pleurodelinae</taxon>
        <taxon>Pleurodeles</taxon>
    </lineage>
</organism>
<sequence length="96" mass="10612">MPPWEKLHFSHPRGQNRGSGHGTRGDAVQTHRTPLRETRRLRGLGCAYAANKKVPGPMHLECRNTTEAGRKQSATRSAKAAVRKTRKAEPAQPPLP</sequence>
<reference evidence="2" key="1">
    <citation type="journal article" date="2022" name="bioRxiv">
        <title>Sequencing and chromosome-scale assembly of the giantPleurodeles waltlgenome.</title>
        <authorList>
            <person name="Brown T."/>
            <person name="Elewa A."/>
            <person name="Iarovenko S."/>
            <person name="Subramanian E."/>
            <person name="Araus A.J."/>
            <person name="Petzold A."/>
            <person name="Susuki M."/>
            <person name="Suzuki K.-i.T."/>
            <person name="Hayashi T."/>
            <person name="Toyoda A."/>
            <person name="Oliveira C."/>
            <person name="Osipova E."/>
            <person name="Leigh N.D."/>
            <person name="Simon A."/>
            <person name="Yun M.H."/>
        </authorList>
    </citation>
    <scope>NUCLEOTIDE SEQUENCE</scope>
    <source>
        <strain evidence="2">20211129_DDA</strain>
        <tissue evidence="2">Liver</tissue>
    </source>
</reference>
<evidence type="ECO:0000313" key="2">
    <source>
        <dbReference type="EMBL" id="KAJ1132345.1"/>
    </source>
</evidence>
<dbReference type="Proteomes" id="UP001066276">
    <property type="component" value="Chromosome 7"/>
</dbReference>
<protein>
    <submittedName>
        <fullName evidence="2">Uncharacterized protein</fullName>
    </submittedName>
</protein>
<comment type="caution">
    <text evidence="2">The sequence shown here is derived from an EMBL/GenBank/DDBJ whole genome shotgun (WGS) entry which is preliminary data.</text>
</comment>
<evidence type="ECO:0000313" key="3">
    <source>
        <dbReference type="Proteomes" id="UP001066276"/>
    </source>
</evidence>